<dbReference type="InterPro" id="IPR005085">
    <property type="entry name" value="CBM25"/>
</dbReference>
<accession>A0A4Y7R7R5</accession>
<name>A0A4Y7R7R5_9FIRM</name>
<dbReference type="Pfam" id="PF16760">
    <property type="entry name" value="CBM53"/>
    <property type="match status" value="1"/>
</dbReference>
<comment type="caution">
    <text evidence="2">The sequence shown here is derived from an EMBL/GenBank/DDBJ whole genome shotgun (WGS) entry which is preliminary data.</text>
</comment>
<dbReference type="InterPro" id="IPR013783">
    <property type="entry name" value="Ig-like_fold"/>
</dbReference>
<feature type="domain" description="Carbohydrate binding module family 25" evidence="1">
    <location>
        <begin position="36"/>
        <end position="119"/>
    </location>
</feature>
<dbReference type="RefSeq" id="WP_190259005.1">
    <property type="nucleotide sequence ID" value="NZ_QFGA01000003.1"/>
</dbReference>
<dbReference type="Gene3D" id="2.60.40.10">
    <property type="entry name" value="Immunoglobulins"/>
    <property type="match status" value="1"/>
</dbReference>
<evidence type="ECO:0000259" key="1">
    <source>
        <dbReference type="SMART" id="SM01066"/>
    </source>
</evidence>
<dbReference type="SMART" id="SM01066">
    <property type="entry name" value="CBM_25"/>
    <property type="match status" value="1"/>
</dbReference>
<evidence type="ECO:0000313" key="2">
    <source>
        <dbReference type="EMBL" id="TEB04670.1"/>
    </source>
</evidence>
<sequence length="125" mass="14198">MANRSRFGDNEARLKAMHEVDYPGGVVVDPVPITAGEEVTVFYNGLLGKEGQGQVYLHYGFGKHDSWRNVSDMKMEKTGWGWVTSVVMPEHEGRFNLCFKDGADHWDNNSSVDWSFQIHNGSNRY</sequence>
<dbReference type="GO" id="GO:2001070">
    <property type="term" value="F:starch binding"/>
    <property type="evidence" value="ECO:0007669"/>
    <property type="project" value="InterPro"/>
</dbReference>
<dbReference type="Proteomes" id="UP000298324">
    <property type="component" value="Unassembled WGS sequence"/>
</dbReference>
<organism evidence="2 3">
    <name type="scientific">Pelotomaculum schinkii</name>
    <dbReference type="NCBI Taxonomy" id="78350"/>
    <lineage>
        <taxon>Bacteria</taxon>
        <taxon>Bacillati</taxon>
        <taxon>Bacillota</taxon>
        <taxon>Clostridia</taxon>
        <taxon>Eubacteriales</taxon>
        <taxon>Desulfotomaculaceae</taxon>
        <taxon>Pelotomaculum</taxon>
    </lineage>
</organism>
<reference evidence="2 3" key="1">
    <citation type="journal article" date="2018" name="Environ. Microbiol.">
        <title>Novel energy conservation strategies and behaviour of Pelotomaculum schinkii driving syntrophic propionate catabolism.</title>
        <authorList>
            <person name="Hidalgo-Ahumada C.A.P."/>
            <person name="Nobu M.K."/>
            <person name="Narihiro T."/>
            <person name="Tamaki H."/>
            <person name="Liu W.T."/>
            <person name="Kamagata Y."/>
            <person name="Stams A.J.M."/>
            <person name="Imachi H."/>
            <person name="Sousa D.Z."/>
        </authorList>
    </citation>
    <scope>NUCLEOTIDE SEQUENCE [LARGE SCALE GENOMIC DNA]</scope>
    <source>
        <strain evidence="2 3">HH</strain>
    </source>
</reference>
<evidence type="ECO:0000313" key="3">
    <source>
        <dbReference type="Proteomes" id="UP000298324"/>
    </source>
</evidence>
<protein>
    <submittedName>
        <fullName evidence="2">Carbohydrate binding domain (Family 25)</fullName>
    </submittedName>
</protein>
<proteinExistence type="predicted"/>
<keyword evidence="3" id="KW-1185">Reference proteome</keyword>
<gene>
    <name evidence="2" type="ORF">Psch_03432</name>
</gene>
<dbReference type="AlphaFoldDB" id="A0A4Y7R7R5"/>
<dbReference type="EMBL" id="QFGA01000003">
    <property type="protein sequence ID" value="TEB04670.1"/>
    <property type="molecule type" value="Genomic_DNA"/>
</dbReference>